<gene>
    <name evidence="2" type="ORF">GC105_12125</name>
</gene>
<dbReference type="GO" id="GO:0004622">
    <property type="term" value="F:phosphatidylcholine lysophospholipase activity"/>
    <property type="evidence" value="ECO:0007669"/>
    <property type="project" value="TreeGrafter"/>
</dbReference>
<name>A0A6A7KAW0_9FIRM</name>
<dbReference type="PANTHER" id="PTHR30383">
    <property type="entry name" value="THIOESTERASE 1/PROTEASE 1/LYSOPHOSPHOLIPASE L1"/>
    <property type="match status" value="1"/>
</dbReference>
<dbReference type="PANTHER" id="PTHR30383:SF5">
    <property type="entry name" value="SGNH HYDROLASE-TYPE ESTERASE DOMAIN-CONTAINING PROTEIN"/>
    <property type="match status" value="1"/>
</dbReference>
<dbReference type="Proteomes" id="UP000440004">
    <property type="component" value="Unassembled WGS sequence"/>
</dbReference>
<dbReference type="InterPro" id="IPR036514">
    <property type="entry name" value="SGNH_hydro_sf"/>
</dbReference>
<keyword evidence="3" id="KW-1185">Reference proteome</keyword>
<dbReference type="InterPro" id="IPR013830">
    <property type="entry name" value="SGNH_hydro"/>
</dbReference>
<sequence>MIKRRDFVKIVCIGDSLTFGYKLKQSHVWTRLLECKLNIDVINKGINGDTSGGMLSRFYIDVLTLKPSHVIIMGGVNDLIMGVPVSIICSNIMTMVHQANAKAITPIIGIPISSDPELAAINWPNIVDFNYVNNRLQELRKTLYIYGNAFNIKILDFYQVISDLITQSNKLIYYIDGLHLTSIGNQVLVDSINI</sequence>
<dbReference type="Pfam" id="PF13472">
    <property type="entry name" value="Lipase_GDSL_2"/>
    <property type="match status" value="1"/>
</dbReference>
<dbReference type="SUPFAM" id="SSF52266">
    <property type="entry name" value="SGNH hydrolase"/>
    <property type="match status" value="1"/>
</dbReference>
<protein>
    <submittedName>
        <fullName evidence="2">Arylesterase</fullName>
    </submittedName>
</protein>
<dbReference type="EMBL" id="WHNX01000020">
    <property type="protein sequence ID" value="MPW26536.1"/>
    <property type="molecule type" value="Genomic_DNA"/>
</dbReference>
<reference evidence="2 3" key="1">
    <citation type="submission" date="2019-10" db="EMBL/GenBank/DDBJ databases">
        <title>Alkalibaculum tamaniensis sp.nov., a new alkaliphilic acetogen, isolated on methoxylated aromatics from a mud volcano.</title>
        <authorList>
            <person name="Khomyakova M.A."/>
            <person name="Merkel A.Y."/>
            <person name="Bonch-Osmolovskaya E.A."/>
            <person name="Slobodkin A.I."/>
        </authorList>
    </citation>
    <scope>NUCLEOTIDE SEQUENCE [LARGE SCALE GENOMIC DNA]</scope>
    <source>
        <strain evidence="2 3">M08DMB</strain>
    </source>
</reference>
<dbReference type="InterPro" id="IPR051532">
    <property type="entry name" value="Ester_Hydrolysis_Enzymes"/>
</dbReference>
<evidence type="ECO:0000259" key="1">
    <source>
        <dbReference type="Pfam" id="PF13472"/>
    </source>
</evidence>
<dbReference type="AlphaFoldDB" id="A0A6A7KAW0"/>
<organism evidence="2 3">
    <name type="scientific">Alkalibaculum sporogenes</name>
    <dbReference type="NCBI Taxonomy" id="2655001"/>
    <lineage>
        <taxon>Bacteria</taxon>
        <taxon>Bacillati</taxon>
        <taxon>Bacillota</taxon>
        <taxon>Clostridia</taxon>
        <taxon>Eubacteriales</taxon>
        <taxon>Eubacteriaceae</taxon>
        <taxon>Alkalibaculum</taxon>
    </lineage>
</organism>
<evidence type="ECO:0000313" key="3">
    <source>
        <dbReference type="Proteomes" id="UP000440004"/>
    </source>
</evidence>
<comment type="caution">
    <text evidence="2">The sequence shown here is derived from an EMBL/GenBank/DDBJ whole genome shotgun (WGS) entry which is preliminary data.</text>
</comment>
<feature type="domain" description="SGNH hydrolase-type esterase" evidence="1">
    <location>
        <begin position="12"/>
        <end position="186"/>
    </location>
</feature>
<accession>A0A6A7KAW0</accession>
<proteinExistence type="predicted"/>
<evidence type="ECO:0000313" key="2">
    <source>
        <dbReference type="EMBL" id="MPW26536.1"/>
    </source>
</evidence>
<dbReference type="Gene3D" id="3.40.50.1110">
    <property type="entry name" value="SGNH hydrolase"/>
    <property type="match status" value="1"/>
</dbReference>